<dbReference type="AlphaFoldDB" id="A0A6A4VM87"/>
<gene>
    <name evidence="2" type="ORF">FJT64_007622</name>
</gene>
<comment type="caution">
    <text evidence="2">The sequence shown here is derived from an EMBL/GenBank/DDBJ whole genome shotgun (WGS) entry which is preliminary data.</text>
</comment>
<keyword evidence="1" id="KW-0732">Signal</keyword>
<sequence>MRVVSLLPLLSALLLALGFSRCVGHAVRHGDHESIGQNNEMTIMQDDVECDDGETNLEVDWDGSPEVYTCAMARDRRPADPIHTMDSIQTCVDVSGDYLHGAIVMLYHPCADSTEVDKLKQLVRGCIRRHVITPYNKLSLERPLALATWGCHLRMARVDEAAVRTFIREKALRGPGRQRYGRGRFDAQLLVEAATPEGSDQADSVLCPNQP</sequence>
<dbReference type="OrthoDB" id="5960270at2759"/>
<dbReference type="InterPro" id="IPR021454">
    <property type="entry name" value="DUF3105"/>
</dbReference>
<accession>A0A6A4VM87</accession>
<dbReference type="Pfam" id="PF11303">
    <property type="entry name" value="DUF3105"/>
    <property type="match status" value="1"/>
</dbReference>
<keyword evidence="3" id="KW-1185">Reference proteome</keyword>
<feature type="signal peptide" evidence="1">
    <location>
        <begin position="1"/>
        <end position="24"/>
    </location>
</feature>
<dbReference type="PANTHER" id="PTHR34179:SF1">
    <property type="entry name" value="TUMOR PROTEIN P53-INDUCIBLE PROTEIN 13"/>
    <property type="match status" value="1"/>
</dbReference>
<dbReference type="PANTHER" id="PTHR34179">
    <property type="entry name" value="TUMOR PROTEIN P53-INDUCIBLE PROTEIN 13"/>
    <property type="match status" value="1"/>
</dbReference>
<evidence type="ECO:0000313" key="2">
    <source>
        <dbReference type="EMBL" id="KAF0294733.1"/>
    </source>
</evidence>
<reference evidence="2 3" key="1">
    <citation type="submission" date="2019-07" db="EMBL/GenBank/DDBJ databases">
        <title>Draft genome assembly of a fouling barnacle, Amphibalanus amphitrite (Darwin, 1854): The first reference genome for Thecostraca.</title>
        <authorList>
            <person name="Kim W."/>
        </authorList>
    </citation>
    <scope>NUCLEOTIDE SEQUENCE [LARGE SCALE GENOMIC DNA]</scope>
    <source>
        <strain evidence="2">SNU_AA5</strain>
        <tissue evidence="2">Soma without cirri and trophi</tissue>
    </source>
</reference>
<name>A0A6A4VM87_AMPAM</name>
<organism evidence="2 3">
    <name type="scientific">Amphibalanus amphitrite</name>
    <name type="common">Striped barnacle</name>
    <name type="synonym">Balanus amphitrite</name>
    <dbReference type="NCBI Taxonomy" id="1232801"/>
    <lineage>
        <taxon>Eukaryota</taxon>
        <taxon>Metazoa</taxon>
        <taxon>Ecdysozoa</taxon>
        <taxon>Arthropoda</taxon>
        <taxon>Crustacea</taxon>
        <taxon>Multicrustacea</taxon>
        <taxon>Cirripedia</taxon>
        <taxon>Thoracica</taxon>
        <taxon>Thoracicalcarea</taxon>
        <taxon>Balanomorpha</taxon>
        <taxon>Balanoidea</taxon>
        <taxon>Balanidae</taxon>
        <taxon>Amphibalaninae</taxon>
        <taxon>Amphibalanus</taxon>
    </lineage>
</organism>
<dbReference type="EMBL" id="VIIS01001665">
    <property type="protein sequence ID" value="KAF0294733.1"/>
    <property type="molecule type" value="Genomic_DNA"/>
</dbReference>
<proteinExistence type="predicted"/>
<evidence type="ECO:0000256" key="1">
    <source>
        <dbReference type="SAM" id="SignalP"/>
    </source>
</evidence>
<dbReference type="GO" id="GO:0005737">
    <property type="term" value="C:cytoplasm"/>
    <property type="evidence" value="ECO:0007669"/>
    <property type="project" value="TreeGrafter"/>
</dbReference>
<protein>
    <submittedName>
        <fullName evidence="2">Uncharacterized protein</fullName>
    </submittedName>
</protein>
<dbReference type="Proteomes" id="UP000440578">
    <property type="component" value="Unassembled WGS sequence"/>
</dbReference>
<evidence type="ECO:0000313" key="3">
    <source>
        <dbReference type="Proteomes" id="UP000440578"/>
    </source>
</evidence>
<feature type="chain" id="PRO_5025629485" evidence="1">
    <location>
        <begin position="25"/>
        <end position="211"/>
    </location>
</feature>